<proteinExistence type="predicted"/>
<dbReference type="InterPro" id="IPR032675">
    <property type="entry name" value="LRR_dom_sf"/>
</dbReference>
<gene>
    <name evidence="1" type="ORF">CC86DRAFT_369526</name>
</gene>
<evidence type="ECO:0000313" key="1">
    <source>
        <dbReference type="EMBL" id="KAF2827394.1"/>
    </source>
</evidence>
<name>A0A6A7A3K3_9PLEO</name>
<sequence>MYLPAELWQAVFEQYVTYDVHIFNQSTSYRRRRVRALQALQPVCRRWRDVVRPLIYRHPSFEGWHDDNTPRFLHFVDSLDHDDTTDAPKQSWIQSFVLYRNALSSVPVPEGATENDEHIVYANALASLIPHLLGMREFVCRVVLRVETFALLSDCHAHRLTKLLAVFKTEDLREMLPLLNRFSTLKELQLSALVPDGDVHEHLSTLEAPELSSLCVLEIINYNAFTNHVLGWFAKASLPHLREFRVTLDEEDDPNLHMLSSFLARNGSALITLGLHHFPSEFASGSVRRLIGREFFAHTPHLECIELANHTAKIMTCIPNSVVGVTLKMMRDDFSRTADRMNSTAALAGRSLHGSKLTRIRVTLEDPHRTPTILSFADCLDKKQTDHQLVKKLLKRAAHLKERGILFLDDTGTEVTAAIIAAGGDIQEIKRAQLDARSLFRWPI</sequence>
<dbReference type="EMBL" id="MU006224">
    <property type="protein sequence ID" value="KAF2827394.1"/>
    <property type="molecule type" value="Genomic_DNA"/>
</dbReference>
<reference evidence="1" key="1">
    <citation type="journal article" date="2020" name="Stud. Mycol.">
        <title>101 Dothideomycetes genomes: a test case for predicting lifestyles and emergence of pathogens.</title>
        <authorList>
            <person name="Haridas S."/>
            <person name="Albert R."/>
            <person name="Binder M."/>
            <person name="Bloem J."/>
            <person name="Labutti K."/>
            <person name="Salamov A."/>
            <person name="Andreopoulos B."/>
            <person name="Baker S."/>
            <person name="Barry K."/>
            <person name="Bills G."/>
            <person name="Bluhm B."/>
            <person name="Cannon C."/>
            <person name="Castanera R."/>
            <person name="Culley D."/>
            <person name="Daum C."/>
            <person name="Ezra D."/>
            <person name="Gonzalez J."/>
            <person name="Henrissat B."/>
            <person name="Kuo A."/>
            <person name="Liang C."/>
            <person name="Lipzen A."/>
            <person name="Lutzoni F."/>
            <person name="Magnuson J."/>
            <person name="Mondo S."/>
            <person name="Nolan M."/>
            <person name="Ohm R."/>
            <person name="Pangilinan J."/>
            <person name="Park H.-J."/>
            <person name="Ramirez L."/>
            <person name="Alfaro M."/>
            <person name="Sun H."/>
            <person name="Tritt A."/>
            <person name="Yoshinaga Y."/>
            <person name="Zwiers L.-H."/>
            <person name="Turgeon B."/>
            <person name="Goodwin S."/>
            <person name="Spatafora J."/>
            <person name="Crous P."/>
            <person name="Grigoriev I."/>
        </authorList>
    </citation>
    <scope>NUCLEOTIDE SEQUENCE</scope>
    <source>
        <strain evidence="1">CBS 113818</strain>
    </source>
</reference>
<dbReference type="Proteomes" id="UP000799424">
    <property type="component" value="Unassembled WGS sequence"/>
</dbReference>
<protein>
    <submittedName>
        <fullName evidence="1">Uncharacterized protein</fullName>
    </submittedName>
</protein>
<dbReference type="AlphaFoldDB" id="A0A6A7A3K3"/>
<dbReference type="Gene3D" id="3.80.10.10">
    <property type="entry name" value="Ribonuclease Inhibitor"/>
    <property type="match status" value="1"/>
</dbReference>
<dbReference type="OrthoDB" id="3667295at2759"/>
<evidence type="ECO:0000313" key="2">
    <source>
        <dbReference type="Proteomes" id="UP000799424"/>
    </source>
</evidence>
<organism evidence="1 2">
    <name type="scientific">Ophiobolus disseminans</name>
    <dbReference type="NCBI Taxonomy" id="1469910"/>
    <lineage>
        <taxon>Eukaryota</taxon>
        <taxon>Fungi</taxon>
        <taxon>Dikarya</taxon>
        <taxon>Ascomycota</taxon>
        <taxon>Pezizomycotina</taxon>
        <taxon>Dothideomycetes</taxon>
        <taxon>Pleosporomycetidae</taxon>
        <taxon>Pleosporales</taxon>
        <taxon>Pleosporineae</taxon>
        <taxon>Phaeosphaeriaceae</taxon>
        <taxon>Ophiobolus</taxon>
    </lineage>
</organism>
<accession>A0A6A7A3K3</accession>
<keyword evidence="2" id="KW-1185">Reference proteome</keyword>